<evidence type="ECO:0000256" key="5">
    <source>
        <dbReference type="ARBA" id="ARBA00023052"/>
    </source>
</evidence>
<dbReference type="Pfam" id="PF00676">
    <property type="entry name" value="E1_dh"/>
    <property type="match status" value="1"/>
</dbReference>
<accession>A0A3P1SXC4</accession>
<dbReference type="OrthoDB" id="9780894at2"/>
<comment type="function">
    <text evidence="2">E1 component of the 2-oxoglutarate dehydrogenase (OGDH) complex which catalyzes the decarboxylation of 2-oxoglutarate, the first step in the conversion of 2-oxoglutarate to succinyl-CoA and CO(2).</text>
</comment>
<dbReference type="InterPro" id="IPR029061">
    <property type="entry name" value="THDP-binding"/>
</dbReference>
<gene>
    <name evidence="7" type="ORF">EHS89_04215</name>
</gene>
<keyword evidence="8" id="KW-1185">Reference proteome</keyword>
<dbReference type="GO" id="GO:0003863">
    <property type="term" value="F:branched-chain 2-oxo acid dehydrogenase activity"/>
    <property type="evidence" value="ECO:0007669"/>
    <property type="project" value="UniProtKB-EC"/>
</dbReference>
<evidence type="ECO:0000256" key="3">
    <source>
        <dbReference type="ARBA" id="ARBA00012277"/>
    </source>
</evidence>
<organism evidence="7 8">
    <name type="scientific">Amphritea balenae</name>
    <dbReference type="NCBI Taxonomy" id="452629"/>
    <lineage>
        <taxon>Bacteria</taxon>
        <taxon>Pseudomonadati</taxon>
        <taxon>Pseudomonadota</taxon>
        <taxon>Gammaproteobacteria</taxon>
        <taxon>Oceanospirillales</taxon>
        <taxon>Oceanospirillaceae</taxon>
        <taxon>Amphritea</taxon>
    </lineage>
</organism>
<dbReference type="InterPro" id="IPR033248">
    <property type="entry name" value="Transketolase_C"/>
</dbReference>
<dbReference type="EC" id="1.2.4.4" evidence="3"/>
<dbReference type="AlphaFoldDB" id="A0A3P1SXC4"/>
<dbReference type="InterPro" id="IPR001017">
    <property type="entry name" value="DH_E1"/>
</dbReference>
<dbReference type="PANTHER" id="PTHR42980">
    <property type="entry name" value="2-OXOISOVALERATE DEHYDROGENASE SUBUNIT BETA-RELATED"/>
    <property type="match status" value="1"/>
</dbReference>
<dbReference type="Proteomes" id="UP000267535">
    <property type="component" value="Unassembled WGS sequence"/>
</dbReference>
<proteinExistence type="predicted"/>
<evidence type="ECO:0000259" key="6">
    <source>
        <dbReference type="SMART" id="SM00861"/>
    </source>
</evidence>
<sequence>MQNRAKVVDENFTRRVAQGDLPESNIPLSLIDVGLQPVELVELFESQLMSRHLDLLSRLLQARGEAFYTIGSSGHEGNAAIGRAFDYRDMAFLHYRDAAFLIQRSKQLPGETILHDMLLSFAASEDDPVSGGRHKVLGSKRLYVPPQTSTIASHLPKAVGAAYSIPLAKRMKHDGELPHDGVVLCSFGDASANHSTAQGAFNTAAWTAYQEVPMPLVFICEDNGIGISTATPEGWIAANFSHRPGLKYIACDGLNLLDTYQKARQAAGYARRHRKPVFLHMRTVRLMGHAGSDAQTAYLAQQAIDAAEAQDPLLHTARLMIDNGVMNSSQICELYEVMRERTARVAEQVILRPKLQTAKQVMASLIPPKSQRPVYEPATEAQRNATFGRDQRALAEPQHMARLINWALTDLMLEQGNIVLAGEDIGPKGGVYNVTGKLSERFGKHRVINTLLDEQSILGLAIGLAHNGFLPIPEIQFLAYVHNAEDQIRGEAATLSFFSNGQFTNPMVIRVAGLAYQKGFGGHFHNDNSLAVFRDIPGLVIACPSNGADAVEMLRTCVRMAQEEQRVVVFVEPIALYMTRDLHDEGDGLWTHNYLSPEQSRIPTEGQSKAIKPGEFGQYGEGTELCILTYGNGYYLSRQAAKVLEDEHGVALRIIDLRWLAPLNEELLAVTIAECGHLLIVDECRGTGSISEALMALVKERLPAEFKVKRLTAEDSFIPLGRAATCTLPGKESILAAALNLLGKENPLTVVKSA</sequence>
<evidence type="ECO:0000256" key="4">
    <source>
        <dbReference type="ARBA" id="ARBA00023002"/>
    </source>
</evidence>
<evidence type="ECO:0000256" key="1">
    <source>
        <dbReference type="ARBA" id="ARBA00001964"/>
    </source>
</evidence>
<dbReference type="GO" id="GO:0007584">
    <property type="term" value="P:response to nutrient"/>
    <property type="evidence" value="ECO:0007669"/>
    <property type="project" value="TreeGrafter"/>
</dbReference>
<dbReference type="Pfam" id="PF02779">
    <property type="entry name" value="Transket_pyr"/>
    <property type="match status" value="1"/>
</dbReference>
<dbReference type="EMBL" id="RQXV01000001">
    <property type="protein sequence ID" value="RRD01759.1"/>
    <property type="molecule type" value="Genomic_DNA"/>
</dbReference>
<dbReference type="SMART" id="SM00861">
    <property type="entry name" value="Transket_pyr"/>
    <property type="match status" value="1"/>
</dbReference>
<evidence type="ECO:0000256" key="2">
    <source>
        <dbReference type="ARBA" id="ARBA00003906"/>
    </source>
</evidence>
<dbReference type="SUPFAM" id="SSF52922">
    <property type="entry name" value="TK C-terminal domain-like"/>
    <property type="match status" value="1"/>
</dbReference>
<dbReference type="Gene3D" id="3.40.50.920">
    <property type="match status" value="1"/>
</dbReference>
<name>A0A3P1SXC4_9GAMM</name>
<dbReference type="Pfam" id="PF02780">
    <property type="entry name" value="Transketolase_C"/>
    <property type="match status" value="1"/>
</dbReference>
<feature type="domain" description="Transketolase-like pyrimidine-binding" evidence="6">
    <location>
        <begin position="398"/>
        <end position="579"/>
    </location>
</feature>
<dbReference type="SUPFAM" id="SSF52518">
    <property type="entry name" value="Thiamin diphosphate-binding fold (THDP-binding)"/>
    <property type="match status" value="2"/>
</dbReference>
<dbReference type="GO" id="GO:0009083">
    <property type="term" value="P:branched-chain amino acid catabolic process"/>
    <property type="evidence" value="ECO:0007669"/>
    <property type="project" value="TreeGrafter"/>
</dbReference>
<dbReference type="InterPro" id="IPR009014">
    <property type="entry name" value="Transketo_C/PFOR_II"/>
</dbReference>
<comment type="cofactor">
    <cofactor evidence="1">
        <name>thiamine diphosphate</name>
        <dbReference type="ChEBI" id="CHEBI:58937"/>
    </cofactor>
</comment>
<dbReference type="RefSeq" id="WP_124924833.1">
    <property type="nucleotide sequence ID" value="NZ_BMOH01000001.1"/>
</dbReference>
<dbReference type="CDD" id="cd02000">
    <property type="entry name" value="TPP_E1_PDC_ADC_BCADC"/>
    <property type="match status" value="1"/>
</dbReference>
<comment type="caution">
    <text evidence="7">The sequence shown here is derived from an EMBL/GenBank/DDBJ whole genome shotgun (WGS) entry which is preliminary data.</text>
</comment>
<protein>
    <recommendedName>
        <fullName evidence="3">3-methyl-2-oxobutanoate dehydrogenase (2-methylpropanoyl-transferring)</fullName>
        <ecNumber evidence="3">1.2.4.4</ecNumber>
    </recommendedName>
</protein>
<evidence type="ECO:0000313" key="7">
    <source>
        <dbReference type="EMBL" id="RRD01759.1"/>
    </source>
</evidence>
<dbReference type="PANTHER" id="PTHR42980:SF1">
    <property type="entry name" value="2-OXOISOVALERATE DEHYDROGENASE SUBUNIT BETA, MITOCHONDRIAL"/>
    <property type="match status" value="1"/>
</dbReference>
<dbReference type="InterPro" id="IPR005475">
    <property type="entry name" value="Transketolase-like_Pyr-bd"/>
</dbReference>
<reference evidence="7 8" key="1">
    <citation type="submission" date="2018-11" db="EMBL/GenBank/DDBJ databases">
        <title>The draft genome sequence of Amphritea balenae JAMM 1525T.</title>
        <authorList>
            <person name="Fang Z."/>
            <person name="Zhang Y."/>
            <person name="Han X."/>
        </authorList>
    </citation>
    <scope>NUCLEOTIDE SEQUENCE [LARGE SCALE GENOMIC DNA]</scope>
    <source>
        <strain evidence="7 8">JAMM 1525</strain>
    </source>
</reference>
<keyword evidence="5" id="KW-0786">Thiamine pyrophosphate</keyword>
<keyword evidence="4" id="KW-0560">Oxidoreductase</keyword>
<dbReference type="Gene3D" id="3.40.50.970">
    <property type="match status" value="2"/>
</dbReference>
<evidence type="ECO:0000313" key="8">
    <source>
        <dbReference type="Proteomes" id="UP000267535"/>
    </source>
</evidence>